<evidence type="ECO:0000313" key="2">
    <source>
        <dbReference type="EMBL" id="AXV07641.1"/>
    </source>
</evidence>
<gene>
    <name evidence="2" type="ORF">DVS28_a2962</name>
</gene>
<keyword evidence="1" id="KW-0812">Transmembrane</keyword>
<dbReference type="Proteomes" id="UP000264006">
    <property type="component" value="Chromosome"/>
</dbReference>
<name>A0A346XZJ4_9ACTN</name>
<accession>A0A346XZJ4</accession>
<reference evidence="2 3" key="1">
    <citation type="submission" date="2018-09" db="EMBL/GenBank/DDBJ databases">
        <title>Complete genome sequence of Euzebya sp. DY32-46 isolated from seawater of Pacific Ocean.</title>
        <authorList>
            <person name="Xu L."/>
            <person name="Wu Y.-H."/>
            <person name="Xu X.-W."/>
        </authorList>
    </citation>
    <scope>NUCLEOTIDE SEQUENCE [LARGE SCALE GENOMIC DNA]</scope>
    <source>
        <strain evidence="2 3">DY32-46</strain>
    </source>
</reference>
<keyword evidence="3" id="KW-1185">Reference proteome</keyword>
<dbReference type="AlphaFoldDB" id="A0A346XZJ4"/>
<evidence type="ECO:0000256" key="1">
    <source>
        <dbReference type="SAM" id="Phobius"/>
    </source>
</evidence>
<keyword evidence="1" id="KW-1133">Transmembrane helix</keyword>
<feature type="transmembrane region" description="Helical" evidence="1">
    <location>
        <begin position="23"/>
        <end position="44"/>
    </location>
</feature>
<sequence length="45" mass="4697">MQTSYRPLDRLGLVDAGVPTRRAAVVAPLAGSLLISGGVALWLFS</sequence>
<evidence type="ECO:0000313" key="3">
    <source>
        <dbReference type="Proteomes" id="UP000264006"/>
    </source>
</evidence>
<organism evidence="2 3">
    <name type="scientific">Euzebya pacifica</name>
    <dbReference type="NCBI Taxonomy" id="1608957"/>
    <lineage>
        <taxon>Bacteria</taxon>
        <taxon>Bacillati</taxon>
        <taxon>Actinomycetota</taxon>
        <taxon>Nitriliruptoria</taxon>
        <taxon>Euzebyales</taxon>
    </lineage>
</organism>
<proteinExistence type="predicted"/>
<dbReference type="RefSeq" id="WP_164710558.1">
    <property type="nucleotide sequence ID" value="NZ_CAXIBR010000037.1"/>
</dbReference>
<dbReference type="EMBL" id="CP031165">
    <property type="protein sequence ID" value="AXV07641.1"/>
    <property type="molecule type" value="Genomic_DNA"/>
</dbReference>
<protein>
    <submittedName>
        <fullName evidence="2">Uncharacterized protein</fullName>
    </submittedName>
</protein>
<dbReference type="KEGG" id="euz:DVS28_a2962"/>
<keyword evidence="1" id="KW-0472">Membrane</keyword>